<gene>
    <name evidence="2" type="ORF">PCASD_09259</name>
</gene>
<evidence type="ECO:0000313" key="3">
    <source>
        <dbReference type="Proteomes" id="UP000235392"/>
    </source>
</evidence>
<comment type="caution">
    <text evidence="2">The sequence shown here is derived from an EMBL/GenBank/DDBJ whole genome shotgun (WGS) entry which is preliminary data.</text>
</comment>
<protein>
    <submittedName>
        <fullName evidence="2">Uncharacterized protein</fullName>
    </submittedName>
</protein>
<accession>A0A2N5TFP5</accession>
<feature type="region of interest" description="Disordered" evidence="1">
    <location>
        <begin position="92"/>
        <end position="125"/>
    </location>
</feature>
<proteinExistence type="predicted"/>
<reference evidence="2 3" key="1">
    <citation type="submission" date="2017-11" db="EMBL/GenBank/DDBJ databases">
        <title>De novo assembly and phasing of dikaryotic genomes from two isolates of Puccinia coronata f. sp. avenae, the causal agent of oat crown rust.</title>
        <authorList>
            <person name="Miller M.E."/>
            <person name="Zhang Y."/>
            <person name="Omidvar V."/>
            <person name="Sperschneider J."/>
            <person name="Schwessinger B."/>
            <person name="Raley C."/>
            <person name="Palmer J.M."/>
            <person name="Garnica D."/>
            <person name="Upadhyaya N."/>
            <person name="Rathjen J."/>
            <person name="Taylor J.M."/>
            <person name="Park R.F."/>
            <person name="Dodds P.N."/>
            <person name="Hirsch C.D."/>
            <person name="Kianian S.F."/>
            <person name="Figueroa M."/>
        </authorList>
    </citation>
    <scope>NUCLEOTIDE SEQUENCE [LARGE SCALE GENOMIC DNA]</scope>
    <source>
        <strain evidence="2">12SD80</strain>
    </source>
</reference>
<feature type="compositionally biased region" description="Low complexity" evidence="1">
    <location>
        <begin position="358"/>
        <end position="372"/>
    </location>
</feature>
<name>A0A2N5TFP5_9BASI</name>
<dbReference type="EMBL" id="PGCI01000612">
    <property type="protein sequence ID" value="PLW24279.1"/>
    <property type="molecule type" value="Genomic_DNA"/>
</dbReference>
<organism evidence="2 3">
    <name type="scientific">Puccinia coronata f. sp. avenae</name>
    <dbReference type="NCBI Taxonomy" id="200324"/>
    <lineage>
        <taxon>Eukaryota</taxon>
        <taxon>Fungi</taxon>
        <taxon>Dikarya</taxon>
        <taxon>Basidiomycota</taxon>
        <taxon>Pucciniomycotina</taxon>
        <taxon>Pucciniomycetes</taxon>
        <taxon>Pucciniales</taxon>
        <taxon>Pucciniaceae</taxon>
        <taxon>Puccinia</taxon>
    </lineage>
</organism>
<feature type="region of interest" description="Disordered" evidence="1">
    <location>
        <begin position="341"/>
        <end position="372"/>
    </location>
</feature>
<evidence type="ECO:0000256" key="1">
    <source>
        <dbReference type="SAM" id="MobiDB-lite"/>
    </source>
</evidence>
<feature type="compositionally biased region" description="Acidic residues" evidence="1">
    <location>
        <begin position="108"/>
        <end position="117"/>
    </location>
</feature>
<dbReference type="Proteomes" id="UP000235392">
    <property type="component" value="Unassembled WGS sequence"/>
</dbReference>
<sequence>MSQEDEDFFIALHQQQEIEQAVAAIERGVSLSMVFAILGRRIAIKEANRWNQFLQTDQAQFIFQQSGLGVKDKGVMKQLSAAYALLSEDEQAALSNQPSPADPTSENAADDDNDEDNIPVQAPSVNTNMVRGTVSAKVRHKKAKKVMDAWLDEAVNVTKTCSCKFVIFAVTNHLGPHSFQFTRCTPGATISNQAIAELDGDNCYPACLQALISGAQIGQVAAAKKMGKTLNFLKPLISQLTHAMTTFVNSGTCGILMKWPWSDTDHNLWVAGYRLKLSTSPAFCVEWLKTPTRDRKIVEVRLLFRKLRQDKICLIERGIDEVEPIWDPIDVNICLTCRQPKPPKKAVDGGNWVDDNDLPNNADHPNDNNPFH</sequence>
<evidence type="ECO:0000313" key="2">
    <source>
        <dbReference type="EMBL" id="PLW24279.1"/>
    </source>
</evidence>
<dbReference type="AlphaFoldDB" id="A0A2N5TFP5"/>
<feature type="compositionally biased region" description="Polar residues" evidence="1">
    <location>
        <begin position="93"/>
        <end position="105"/>
    </location>
</feature>